<protein>
    <submittedName>
        <fullName evidence="2">Uncharacterized protein</fullName>
    </submittedName>
</protein>
<dbReference type="Proteomes" id="UP000650467">
    <property type="component" value="Unassembled WGS sequence"/>
</dbReference>
<name>A0A835SBX6_CHLIN</name>
<evidence type="ECO:0000313" key="3">
    <source>
        <dbReference type="Proteomes" id="UP000650467"/>
    </source>
</evidence>
<keyword evidence="1" id="KW-0472">Membrane</keyword>
<accession>A0A835SBX6</accession>
<keyword evidence="1" id="KW-0812">Transmembrane</keyword>
<keyword evidence="3" id="KW-1185">Reference proteome</keyword>
<comment type="caution">
    <text evidence="2">The sequence shown here is derived from an EMBL/GenBank/DDBJ whole genome shotgun (WGS) entry which is preliminary data.</text>
</comment>
<gene>
    <name evidence="2" type="ORF">HXX76_014514</name>
</gene>
<dbReference type="AlphaFoldDB" id="A0A835SBX6"/>
<evidence type="ECO:0000313" key="2">
    <source>
        <dbReference type="EMBL" id="KAG2424462.1"/>
    </source>
</evidence>
<proteinExistence type="predicted"/>
<dbReference type="EMBL" id="JAEHOC010000065">
    <property type="protein sequence ID" value="KAG2424462.1"/>
    <property type="molecule type" value="Genomic_DNA"/>
</dbReference>
<organism evidence="2 3">
    <name type="scientific">Chlamydomonas incerta</name>
    <dbReference type="NCBI Taxonomy" id="51695"/>
    <lineage>
        <taxon>Eukaryota</taxon>
        <taxon>Viridiplantae</taxon>
        <taxon>Chlorophyta</taxon>
        <taxon>core chlorophytes</taxon>
        <taxon>Chlorophyceae</taxon>
        <taxon>CS clade</taxon>
        <taxon>Chlamydomonadales</taxon>
        <taxon>Chlamydomonadaceae</taxon>
        <taxon>Chlamydomonas</taxon>
    </lineage>
</organism>
<sequence length="70" mass="7152">MSWSKIQLYRLHVTLGGPILTTGESVMLYVVLVGGLALVGLGAYKQLLRLAELAADRLGGGGAAAAGQGK</sequence>
<reference evidence="2" key="1">
    <citation type="journal article" date="2020" name="bioRxiv">
        <title>Comparative genomics of Chlamydomonas.</title>
        <authorList>
            <person name="Craig R.J."/>
            <person name="Hasan A.R."/>
            <person name="Ness R.W."/>
            <person name="Keightley P.D."/>
        </authorList>
    </citation>
    <scope>NUCLEOTIDE SEQUENCE</scope>
    <source>
        <strain evidence="2">SAG 7.73</strain>
    </source>
</reference>
<feature type="transmembrane region" description="Helical" evidence="1">
    <location>
        <begin position="26"/>
        <end position="44"/>
    </location>
</feature>
<keyword evidence="1" id="KW-1133">Transmembrane helix</keyword>
<evidence type="ECO:0000256" key="1">
    <source>
        <dbReference type="SAM" id="Phobius"/>
    </source>
</evidence>